<evidence type="ECO:0000313" key="3">
    <source>
        <dbReference type="Proteomes" id="UP000694005"/>
    </source>
</evidence>
<proteinExistence type="predicted"/>
<dbReference type="AlphaFoldDB" id="A0A8D9DJN9"/>
<dbReference type="Gramene" id="A05p10740.2_BraZ1">
    <property type="protein sequence ID" value="A05p10740.2_BraZ1.CDS"/>
    <property type="gene ID" value="A05g10740.2_BraZ1"/>
</dbReference>
<evidence type="ECO:0000313" key="2">
    <source>
        <dbReference type="EMBL" id="CAG7874553.1"/>
    </source>
</evidence>
<feature type="region of interest" description="Disordered" evidence="1">
    <location>
        <begin position="1"/>
        <end position="21"/>
    </location>
</feature>
<protein>
    <submittedName>
        <fullName evidence="2">Uncharacterized protein</fullName>
    </submittedName>
</protein>
<dbReference type="EMBL" id="LS974621">
    <property type="protein sequence ID" value="CAG7874553.1"/>
    <property type="molecule type" value="Genomic_DNA"/>
</dbReference>
<evidence type="ECO:0000256" key="1">
    <source>
        <dbReference type="SAM" id="MobiDB-lite"/>
    </source>
</evidence>
<organism evidence="2 3">
    <name type="scientific">Brassica campestris</name>
    <name type="common">Field mustard</name>
    <dbReference type="NCBI Taxonomy" id="3711"/>
    <lineage>
        <taxon>Eukaryota</taxon>
        <taxon>Viridiplantae</taxon>
        <taxon>Streptophyta</taxon>
        <taxon>Embryophyta</taxon>
        <taxon>Tracheophyta</taxon>
        <taxon>Spermatophyta</taxon>
        <taxon>Magnoliopsida</taxon>
        <taxon>eudicotyledons</taxon>
        <taxon>Gunneridae</taxon>
        <taxon>Pentapetalae</taxon>
        <taxon>rosids</taxon>
        <taxon>malvids</taxon>
        <taxon>Brassicales</taxon>
        <taxon>Brassicaceae</taxon>
        <taxon>Brassiceae</taxon>
        <taxon>Brassica</taxon>
    </lineage>
</organism>
<gene>
    <name evidence="2" type="ORF">BRAPAZ1V2_A05P10740.2</name>
</gene>
<name>A0A8D9DJN9_BRACM</name>
<reference evidence="2 3" key="1">
    <citation type="submission" date="2021-07" db="EMBL/GenBank/DDBJ databases">
        <authorList>
            <consortium name="Genoscope - CEA"/>
            <person name="William W."/>
        </authorList>
    </citation>
    <scope>NUCLEOTIDE SEQUENCE [LARGE SCALE GENOMIC DNA]</scope>
</reference>
<sequence length="74" mass="8240">GTVRASTGDARAMGASTSRDQNDAETKIYLAYLLAANPEEEESQQANLFPEQNPTPDLCACRRYLTDRNHHTRT</sequence>
<accession>A0A8D9DJN9</accession>
<dbReference type="Proteomes" id="UP000694005">
    <property type="component" value="Chromosome A05"/>
</dbReference>
<feature type="non-terminal residue" evidence="2">
    <location>
        <position position="1"/>
    </location>
</feature>